<sequence>MAQVPPPLGLTYIPPAAPLPSWMRYTSSPIATSTLYYTVNTLQDGTPTVQSGSIVVTNYLTQIIQLPLTVDVPYSVGAPYTNDGGTGPTVVSILGATGSGATFVLAASVISTSTPTAAPFPTAAAAVPFPTAVAAAPSPTTAAPEATPTAAQPNSAPTPTAEATPTTSSLNDIPTSPTSIPSADNGAATVAASGSNLVPPSTSPNPESLSSLATPQSAATSITSTGNVPPVAMLTYMTNSDGVAMLTFVTDGTSDGFFTTASSTSANGDITGPVTALPRSLSSRFSGGEIAGIVIGCLICAFLLFVIFVLCFIRRRRAKRRRQQIVDTRSGGFAQSRQVPSEVSPVLSGRQNSAATTGESGSRSERFLGMLGIRRGSSRSQEGTAAYSGDGNESFGGGRSSGSHSIGSREEVGAMMREVTMGEPAPKTPRRCERGTLLSAFREHLDTSSNEYEPEYHDRFGAQQDGCQEYLQRGFGSHHQRSMSEALVATSMLKGLEDDWQPNSPMTPLLVRDSHPTSSGVGTPPRDNGQVSPMAGARKPPKRRPVSEMGWLSGRGSIDPSTASSRESSVPTFGSRNSGGGSSGRSNKASKPFDVPLPRSASVGNISRGGSRGVSLDHSPNLNEFFYTTQLDMPAPRWTGGPSHTVMRTPPRRMVIDEDDRKSPYRSPYRDIPFIMPSQEERQPSTTPAASGGAGSALLGRIATGWGSTLSSLGLAPAPSISARQRERSQTSSAGDHSLMDPFASHGMISPSASAPLILDHQSSPSRSLRRGLRGPREPSNRSMIQGRRSLTFGQPIQVPPISMAGSISDFNHTAENERVRPDSENENGIFADAVEPGENGDDDDDDDDDSNHEVSIGGSSIYGGLRSGTPLDTEAEDDIAPRPYRASQWNSTPRPWNTVPDIRAFKSVTSESLITPGANPSDGTSQERDEWETHSGSEFGLQPYPTLTHGTELDSFISHGHRGSTSTFRTLGPVRSPSIDSGQGSSPTTLHAKPSPQTGQTRFLGADELSKRNTLGRVYEVESLMVGRAL</sequence>
<keyword evidence="2" id="KW-1133">Transmembrane helix</keyword>
<evidence type="ECO:0000256" key="2">
    <source>
        <dbReference type="SAM" id="Phobius"/>
    </source>
</evidence>
<keyword evidence="4" id="KW-1185">Reference proteome</keyword>
<evidence type="ECO:0000313" key="3">
    <source>
        <dbReference type="EMBL" id="SCV67785.1"/>
    </source>
</evidence>
<dbReference type="EMBL" id="FMSP01000002">
    <property type="protein sequence ID" value="SCV67785.1"/>
    <property type="molecule type" value="Genomic_DNA"/>
</dbReference>
<keyword evidence="2" id="KW-0472">Membrane</keyword>
<feature type="compositionally biased region" description="Polar residues" evidence="1">
    <location>
        <begin position="349"/>
        <end position="361"/>
    </location>
</feature>
<dbReference type="STRING" id="269621.A0A238F434"/>
<feature type="transmembrane region" description="Helical" evidence="2">
    <location>
        <begin position="290"/>
        <end position="313"/>
    </location>
</feature>
<gene>
    <name evidence="3" type="ORF">BQ2448_5396</name>
</gene>
<feature type="region of interest" description="Disordered" evidence="1">
    <location>
        <begin position="498"/>
        <end position="615"/>
    </location>
</feature>
<organism evidence="3 4">
    <name type="scientific">Microbotryum intermedium</name>
    <dbReference type="NCBI Taxonomy" id="269621"/>
    <lineage>
        <taxon>Eukaryota</taxon>
        <taxon>Fungi</taxon>
        <taxon>Dikarya</taxon>
        <taxon>Basidiomycota</taxon>
        <taxon>Pucciniomycotina</taxon>
        <taxon>Microbotryomycetes</taxon>
        <taxon>Microbotryales</taxon>
        <taxon>Microbotryaceae</taxon>
        <taxon>Microbotryum</taxon>
    </lineage>
</organism>
<feature type="compositionally biased region" description="Polar residues" evidence="1">
    <location>
        <begin position="170"/>
        <end position="182"/>
    </location>
</feature>
<evidence type="ECO:0000313" key="4">
    <source>
        <dbReference type="Proteomes" id="UP000198372"/>
    </source>
</evidence>
<evidence type="ECO:0000256" key="1">
    <source>
        <dbReference type="SAM" id="MobiDB-lite"/>
    </source>
</evidence>
<proteinExistence type="predicted"/>
<feature type="compositionally biased region" description="Acidic residues" evidence="1">
    <location>
        <begin position="839"/>
        <end position="851"/>
    </location>
</feature>
<dbReference type="OrthoDB" id="2530159at2759"/>
<feature type="region of interest" description="Disordered" evidence="1">
    <location>
        <begin position="961"/>
        <end position="1001"/>
    </location>
</feature>
<feature type="compositionally biased region" description="Basic and acidic residues" evidence="1">
    <location>
        <begin position="813"/>
        <end position="824"/>
    </location>
</feature>
<accession>A0A238F434</accession>
<feature type="region of interest" description="Disordered" evidence="1">
    <location>
        <begin position="135"/>
        <end position="224"/>
    </location>
</feature>
<feature type="compositionally biased region" description="Polar residues" evidence="1">
    <location>
        <begin position="192"/>
        <end position="224"/>
    </location>
</feature>
<name>A0A238F434_9BASI</name>
<feature type="compositionally biased region" description="Polar residues" evidence="1">
    <location>
        <begin position="559"/>
        <end position="572"/>
    </location>
</feature>
<feature type="region of interest" description="Disordered" evidence="1">
    <location>
        <begin position="323"/>
        <end position="408"/>
    </location>
</feature>
<dbReference type="Proteomes" id="UP000198372">
    <property type="component" value="Unassembled WGS sequence"/>
</dbReference>
<feature type="compositionally biased region" description="Basic and acidic residues" evidence="1">
    <location>
        <begin position="926"/>
        <end position="936"/>
    </location>
</feature>
<feature type="region of interest" description="Disordered" evidence="1">
    <location>
        <begin position="718"/>
        <end position="945"/>
    </location>
</feature>
<keyword evidence="2" id="KW-0812">Transmembrane</keyword>
<feature type="compositionally biased region" description="Polar residues" evidence="1">
    <location>
        <begin position="979"/>
        <end position="1001"/>
    </location>
</feature>
<reference evidence="4" key="1">
    <citation type="submission" date="2016-09" db="EMBL/GenBank/DDBJ databases">
        <authorList>
            <person name="Jeantristanb JTB J.-T."/>
            <person name="Ricardo R."/>
        </authorList>
    </citation>
    <scope>NUCLEOTIDE SEQUENCE [LARGE SCALE GENOMIC DNA]</scope>
</reference>
<dbReference type="AlphaFoldDB" id="A0A238F434"/>
<feature type="compositionally biased region" description="Low complexity" evidence="1">
    <location>
        <begin position="135"/>
        <end position="169"/>
    </location>
</feature>
<protein>
    <submittedName>
        <fullName evidence="3">BQ2448_5396 protein</fullName>
    </submittedName>
</protein>